<sequence>MTFYQIWAHKLFPKVTFQSFIDKAERVCHKREMRVYLDTLQSKFDHEKTHEEDAHDFMFSHGTISVDKMLAMNGINPDNPFGSALERDQGKSGTDVVGAEKKALAVLTGIGDEAPVPPPRELTQDEKDRIHQRRLEAQARLAAKRAAAAALPEDKSRGSDMDLDVHMPDQDDNDIGGSGRHRLQFVDDGFMDDTDVEDIVREVENASTKAHGIAIQSRANRKKNHTATATSFPKPAAQSVTPSTQYNIKLLKTNKKIASTQEDDEDTAELAAMMFGN</sequence>
<accession>A0A507CBP1</accession>
<dbReference type="GO" id="GO:0000076">
    <property type="term" value="P:DNA replication checkpoint signaling"/>
    <property type="evidence" value="ECO:0007669"/>
    <property type="project" value="UniProtKB-UniRule"/>
</dbReference>
<comment type="similarity">
    <text evidence="2 6">Belongs to the CSM3 family.</text>
</comment>
<gene>
    <name evidence="9" type="ORF">SeMB42_g06986</name>
</gene>
<comment type="subcellular location">
    <subcellularLocation>
        <location evidence="1 6">Nucleus</location>
    </subcellularLocation>
</comment>
<organism evidence="9 10">
    <name type="scientific">Synchytrium endobioticum</name>
    <dbReference type="NCBI Taxonomy" id="286115"/>
    <lineage>
        <taxon>Eukaryota</taxon>
        <taxon>Fungi</taxon>
        <taxon>Fungi incertae sedis</taxon>
        <taxon>Chytridiomycota</taxon>
        <taxon>Chytridiomycota incertae sedis</taxon>
        <taxon>Chytridiomycetes</taxon>
        <taxon>Synchytriales</taxon>
        <taxon>Synchytriaceae</taxon>
        <taxon>Synchytrium</taxon>
    </lineage>
</organism>
<dbReference type="InterPro" id="IPR040038">
    <property type="entry name" value="TIPIN/Csm3/Swi3"/>
</dbReference>
<dbReference type="EMBL" id="QEAN01000439">
    <property type="protein sequence ID" value="TPX36901.1"/>
    <property type="molecule type" value="Genomic_DNA"/>
</dbReference>
<evidence type="ECO:0000313" key="10">
    <source>
        <dbReference type="Proteomes" id="UP000317494"/>
    </source>
</evidence>
<comment type="function">
    <text evidence="6">Plays an important role in the control of DNA replication and the maintenance of replication fork stability.</text>
</comment>
<feature type="region of interest" description="Disordered" evidence="7">
    <location>
        <begin position="218"/>
        <end position="239"/>
    </location>
</feature>
<keyword evidence="10" id="KW-1185">Reference proteome</keyword>
<reference evidence="9 10" key="1">
    <citation type="journal article" date="2019" name="Sci. Rep.">
        <title>Comparative genomics of chytrid fungi reveal insights into the obligate biotrophic and pathogenic lifestyle of Synchytrium endobioticum.</title>
        <authorList>
            <person name="van de Vossenberg B.T.L.H."/>
            <person name="Warris S."/>
            <person name="Nguyen H.D.T."/>
            <person name="van Gent-Pelzer M.P.E."/>
            <person name="Joly D.L."/>
            <person name="van de Geest H.C."/>
            <person name="Bonants P.J.M."/>
            <person name="Smith D.S."/>
            <person name="Levesque C.A."/>
            <person name="van der Lee T.A.J."/>
        </authorList>
    </citation>
    <scope>NUCLEOTIDE SEQUENCE [LARGE SCALE GENOMIC DNA]</scope>
    <source>
        <strain evidence="9 10">MB42</strain>
    </source>
</reference>
<name>A0A507CBP1_9FUNG</name>
<proteinExistence type="inferred from homology"/>
<dbReference type="PANTHER" id="PTHR13220">
    <property type="entry name" value="TIMELESS INTERACTING-RELATED"/>
    <property type="match status" value="1"/>
</dbReference>
<protein>
    <recommendedName>
        <fullName evidence="6">Chromosome segregation in meiosis protein</fullName>
    </recommendedName>
</protein>
<evidence type="ECO:0000256" key="1">
    <source>
        <dbReference type="ARBA" id="ARBA00004123"/>
    </source>
</evidence>
<dbReference type="Proteomes" id="UP000317494">
    <property type="component" value="Unassembled WGS sequence"/>
</dbReference>
<dbReference type="VEuPathDB" id="FungiDB:SeMB42_g06986"/>
<keyword evidence="5 6" id="KW-0131">Cell cycle</keyword>
<dbReference type="GO" id="GO:0003677">
    <property type="term" value="F:DNA binding"/>
    <property type="evidence" value="ECO:0007669"/>
    <property type="project" value="TreeGrafter"/>
</dbReference>
<evidence type="ECO:0000313" key="9">
    <source>
        <dbReference type="EMBL" id="TPX36901.1"/>
    </source>
</evidence>
<keyword evidence="3 6" id="KW-0227">DNA damage</keyword>
<feature type="domain" description="Chromosome segregation in meiosis protein 3" evidence="8">
    <location>
        <begin position="1"/>
        <end position="42"/>
    </location>
</feature>
<dbReference type="Pfam" id="PF07962">
    <property type="entry name" value="Swi3"/>
    <property type="match status" value="1"/>
</dbReference>
<dbReference type="GO" id="GO:0031298">
    <property type="term" value="C:replication fork protection complex"/>
    <property type="evidence" value="ECO:0007669"/>
    <property type="project" value="TreeGrafter"/>
</dbReference>
<dbReference type="PANTHER" id="PTHR13220:SF11">
    <property type="entry name" value="TIMELESS-INTERACTING PROTEIN"/>
    <property type="match status" value="1"/>
</dbReference>
<dbReference type="InterPro" id="IPR012923">
    <property type="entry name" value="Csm3"/>
</dbReference>
<evidence type="ECO:0000256" key="6">
    <source>
        <dbReference type="RuleBase" id="RU366049"/>
    </source>
</evidence>
<dbReference type="GO" id="GO:0043111">
    <property type="term" value="P:replication fork arrest"/>
    <property type="evidence" value="ECO:0007669"/>
    <property type="project" value="TreeGrafter"/>
</dbReference>
<evidence type="ECO:0000256" key="7">
    <source>
        <dbReference type="SAM" id="MobiDB-lite"/>
    </source>
</evidence>
<keyword evidence="4 6" id="KW-0539">Nucleus</keyword>
<evidence type="ECO:0000256" key="4">
    <source>
        <dbReference type="ARBA" id="ARBA00023242"/>
    </source>
</evidence>
<comment type="caution">
    <text evidence="9">The sequence shown here is derived from an EMBL/GenBank/DDBJ whole genome shotgun (WGS) entry which is preliminary data.</text>
</comment>
<evidence type="ECO:0000256" key="2">
    <source>
        <dbReference type="ARBA" id="ARBA00006075"/>
    </source>
</evidence>
<dbReference type="GO" id="GO:0031297">
    <property type="term" value="P:replication fork processing"/>
    <property type="evidence" value="ECO:0007669"/>
    <property type="project" value="UniProtKB-UniRule"/>
</dbReference>
<dbReference type="AlphaFoldDB" id="A0A507CBP1"/>
<evidence type="ECO:0000256" key="5">
    <source>
        <dbReference type="ARBA" id="ARBA00023306"/>
    </source>
</evidence>
<evidence type="ECO:0000259" key="8">
    <source>
        <dbReference type="Pfam" id="PF07962"/>
    </source>
</evidence>
<dbReference type="GO" id="GO:0006974">
    <property type="term" value="P:DNA damage response"/>
    <property type="evidence" value="ECO:0007669"/>
    <property type="project" value="UniProtKB-KW"/>
</dbReference>
<evidence type="ECO:0000256" key="3">
    <source>
        <dbReference type="ARBA" id="ARBA00022763"/>
    </source>
</evidence>